<reference evidence="2 4" key="1">
    <citation type="submission" date="2018-07" db="EMBL/GenBank/DDBJ databases">
        <title>Rhizobium leguminosarum strain:ATCC 14479 Genome sequencing and assembly.</title>
        <authorList>
            <person name="Chakraborty R."/>
        </authorList>
    </citation>
    <scope>NUCLEOTIDE SEQUENCE [LARGE SCALE GENOMIC DNA]</scope>
    <source>
        <strain evidence="2 4">ATCC 14479</strain>
    </source>
</reference>
<dbReference type="RefSeq" id="WP_018244894.1">
    <property type="nucleotide sequence ID" value="NZ_CP030760.1"/>
</dbReference>
<dbReference type="EMBL" id="CP030760">
    <property type="protein sequence ID" value="AXA41354.1"/>
    <property type="molecule type" value="Genomic_DNA"/>
</dbReference>
<gene>
    <name evidence="2" type="ORF">DLJ82_3788</name>
    <name evidence="3" type="ORF">GUK36_34530</name>
</gene>
<dbReference type="PANTHER" id="PTHR43245">
    <property type="entry name" value="BIFUNCTIONAL POLYMYXIN RESISTANCE PROTEIN ARNA"/>
    <property type="match status" value="1"/>
</dbReference>
<evidence type="ECO:0000313" key="2">
    <source>
        <dbReference type="EMBL" id="AXA41354.1"/>
    </source>
</evidence>
<dbReference type="AlphaFoldDB" id="A0A2Z4YIW3"/>
<dbReference type="Proteomes" id="UP000251166">
    <property type="component" value="Chromosome"/>
</dbReference>
<reference evidence="3 5" key="2">
    <citation type="submission" date="2020-01" db="EMBL/GenBank/DDBJ databases">
        <title>Rhizobium genotypes associated with high levels of biological nitrogen fixation by grain legumes in a temperate-maritime cropping system.</title>
        <authorList>
            <person name="Maluk M."/>
            <person name="Francesc Ferrando Molina F."/>
            <person name="Lopez Del Egido L."/>
            <person name="Lafos M."/>
            <person name="Langarica-Fuentes A."/>
            <person name="Gebre Yohannes G."/>
            <person name="Young M.W."/>
            <person name="Martin P."/>
            <person name="Gantlett R."/>
            <person name="Kenicer G."/>
            <person name="Hawes C."/>
            <person name="Begg G.S."/>
            <person name="Quilliam R.S."/>
            <person name="Squire G.R."/>
            <person name="Poole P.S."/>
            <person name="Young P.W."/>
            <person name="Iannetta P.M."/>
            <person name="James E.K."/>
        </authorList>
    </citation>
    <scope>NUCLEOTIDE SEQUENCE [LARGE SCALE GENOMIC DNA]</scope>
    <source>
        <strain evidence="3 5">JHI944</strain>
    </source>
</reference>
<protein>
    <submittedName>
        <fullName evidence="2 3">NAD-dependent epimerase/dehydratase family protein</fullName>
    </submittedName>
</protein>
<accession>A0A2Z4YIW3</accession>
<dbReference type="SUPFAM" id="SSF51735">
    <property type="entry name" value="NAD(P)-binding Rossmann-fold domains"/>
    <property type="match status" value="1"/>
</dbReference>
<dbReference type="Gene3D" id="3.40.50.720">
    <property type="entry name" value="NAD(P)-binding Rossmann-like Domain"/>
    <property type="match status" value="1"/>
</dbReference>
<sequence>MARYLITGGTGFVGRSLARILQASGDEVILATRGRHQDGDLHHWIEYDLRDRSTIANIIEARPDGVFHLAWSTTPGSAESDPASDVQINLAGTLALFQELSKSMPVPVVFVSSGGTVYGVADTLPIPEEHPLRPIGIYGITKATAEQYALNIRMRTNLDIRIARLSNPFGAHQSAAKLQGAASIFTRKIIHREPITIWGDGSTVRDYIDVDDASSALAAIMRMAPAPRGINSIYNVGSGEGLSLRKLLETISQVSSILPTVNYASQRSFDIPENVLSIDRIFRDAGWKPRSVRQALEEMAIAMLRSGNVE</sequence>
<dbReference type="Pfam" id="PF01370">
    <property type="entry name" value="Epimerase"/>
    <property type="match status" value="1"/>
</dbReference>
<evidence type="ECO:0000313" key="5">
    <source>
        <dbReference type="Proteomes" id="UP000471409"/>
    </source>
</evidence>
<feature type="domain" description="NAD-dependent epimerase/dehydratase" evidence="1">
    <location>
        <begin position="5"/>
        <end position="237"/>
    </location>
</feature>
<name>A0A2Z4YIW3_RHILE</name>
<dbReference type="InterPro" id="IPR036291">
    <property type="entry name" value="NAD(P)-bd_dom_sf"/>
</dbReference>
<evidence type="ECO:0000313" key="4">
    <source>
        <dbReference type="Proteomes" id="UP000251166"/>
    </source>
</evidence>
<proteinExistence type="predicted"/>
<dbReference type="InterPro" id="IPR001509">
    <property type="entry name" value="Epimerase_deHydtase"/>
</dbReference>
<dbReference type="Proteomes" id="UP000471409">
    <property type="component" value="Unassembled WGS sequence"/>
</dbReference>
<organism evidence="2 4">
    <name type="scientific">Rhizobium leguminosarum</name>
    <dbReference type="NCBI Taxonomy" id="384"/>
    <lineage>
        <taxon>Bacteria</taxon>
        <taxon>Pseudomonadati</taxon>
        <taxon>Pseudomonadota</taxon>
        <taxon>Alphaproteobacteria</taxon>
        <taxon>Hyphomicrobiales</taxon>
        <taxon>Rhizobiaceae</taxon>
        <taxon>Rhizobium/Agrobacterium group</taxon>
        <taxon>Rhizobium</taxon>
    </lineage>
</organism>
<evidence type="ECO:0000259" key="1">
    <source>
        <dbReference type="Pfam" id="PF01370"/>
    </source>
</evidence>
<dbReference type="InterPro" id="IPR050177">
    <property type="entry name" value="Lipid_A_modif_metabolic_enz"/>
</dbReference>
<evidence type="ECO:0000313" key="3">
    <source>
        <dbReference type="EMBL" id="NEK54492.1"/>
    </source>
</evidence>
<dbReference type="EMBL" id="WXXP01000028">
    <property type="protein sequence ID" value="NEK54492.1"/>
    <property type="molecule type" value="Genomic_DNA"/>
</dbReference>
<dbReference type="PANTHER" id="PTHR43245:SF13">
    <property type="entry name" value="UDP-D-APIOSE_UDP-D-XYLOSE SYNTHASE 2"/>
    <property type="match status" value="1"/>
</dbReference>